<sequence length="188" mass="22018">MDYEQRKTTSGNKVENNGKTDEVIKCFVKDVREHSVTLPEPEISRMIMLTHLRNRGSAEQMARRNVKQKYIVLMQEAQGRMRDQTKWTQKIIPEKADFLYLKRGRRNEGFWGTMWNSKVGNDDDIRHNEYLEDFVPVYEVHDIFSSEAEFGKTVSCLPNERRLAMMESLLLFVLCMDPLSQKIHKSGG</sequence>
<name>A0A0N5D410_THECL</name>
<dbReference type="EMBL" id="UYYF01004535">
    <property type="protein sequence ID" value="VDN05158.1"/>
    <property type="molecule type" value="Genomic_DNA"/>
</dbReference>
<evidence type="ECO:0000313" key="1">
    <source>
        <dbReference type="EMBL" id="VDN05158.1"/>
    </source>
</evidence>
<reference evidence="1 2" key="2">
    <citation type="submission" date="2018-11" db="EMBL/GenBank/DDBJ databases">
        <authorList>
            <consortium name="Pathogen Informatics"/>
        </authorList>
    </citation>
    <scope>NUCLEOTIDE SEQUENCE [LARGE SCALE GENOMIC DNA]</scope>
</reference>
<organism evidence="3">
    <name type="scientific">Thelazia callipaeda</name>
    <name type="common">Oriental eyeworm</name>
    <name type="synonym">Parasitic nematode</name>
    <dbReference type="NCBI Taxonomy" id="103827"/>
    <lineage>
        <taxon>Eukaryota</taxon>
        <taxon>Metazoa</taxon>
        <taxon>Ecdysozoa</taxon>
        <taxon>Nematoda</taxon>
        <taxon>Chromadorea</taxon>
        <taxon>Rhabditida</taxon>
        <taxon>Spirurina</taxon>
        <taxon>Spiruromorpha</taxon>
        <taxon>Thelazioidea</taxon>
        <taxon>Thelaziidae</taxon>
        <taxon>Thelazia</taxon>
    </lineage>
</organism>
<protein>
    <submittedName>
        <fullName evidence="3">NR LBD domain-containing protein</fullName>
    </submittedName>
</protein>
<dbReference type="WBParaSite" id="TCLT_0000768801-mRNA-1">
    <property type="protein sequence ID" value="TCLT_0000768801-mRNA-1"/>
    <property type="gene ID" value="TCLT_0000768801"/>
</dbReference>
<dbReference type="AlphaFoldDB" id="A0A0N5D410"/>
<accession>A0A0N5D410</accession>
<reference evidence="3" key="1">
    <citation type="submission" date="2017-02" db="UniProtKB">
        <authorList>
            <consortium name="WormBaseParasite"/>
        </authorList>
    </citation>
    <scope>IDENTIFICATION</scope>
</reference>
<evidence type="ECO:0000313" key="3">
    <source>
        <dbReference type="WBParaSite" id="TCLT_0000768801-mRNA-1"/>
    </source>
</evidence>
<gene>
    <name evidence="1" type="ORF">TCLT_LOCUS7677</name>
</gene>
<evidence type="ECO:0000313" key="2">
    <source>
        <dbReference type="Proteomes" id="UP000276776"/>
    </source>
</evidence>
<keyword evidence="2" id="KW-1185">Reference proteome</keyword>
<proteinExistence type="predicted"/>
<dbReference type="Proteomes" id="UP000276776">
    <property type="component" value="Unassembled WGS sequence"/>
</dbReference>